<feature type="domain" description="PAC" evidence="6">
    <location>
        <begin position="453"/>
        <end position="505"/>
    </location>
</feature>
<dbReference type="InterPro" id="IPR050469">
    <property type="entry name" value="Diguanylate_Cyclase"/>
</dbReference>
<dbReference type="Pfam" id="PF00989">
    <property type="entry name" value="PAS"/>
    <property type="match status" value="1"/>
</dbReference>
<evidence type="ECO:0000256" key="3">
    <source>
        <dbReference type="SAM" id="Phobius"/>
    </source>
</evidence>
<dbReference type="NCBIfam" id="TIGR00229">
    <property type="entry name" value="sensory_box"/>
    <property type="match status" value="1"/>
</dbReference>
<organism evidence="8 9">
    <name type="scientific">Insolitispirillum peregrinum</name>
    <dbReference type="NCBI Taxonomy" id="80876"/>
    <lineage>
        <taxon>Bacteria</taxon>
        <taxon>Pseudomonadati</taxon>
        <taxon>Pseudomonadota</taxon>
        <taxon>Alphaproteobacteria</taxon>
        <taxon>Rhodospirillales</taxon>
        <taxon>Novispirillaceae</taxon>
        <taxon>Insolitispirillum</taxon>
    </lineage>
</organism>
<dbReference type="CDD" id="cd00130">
    <property type="entry name" value="PAS"/>
    <property type="match status" value="1"/>
</dbReference>
<feature type="domain" description="PAS" evidence="5">
    <location>
        <begin position="368"/>
        <end position="438"/>
    </location>
</feature>
<dbReference type="CDD" id="cd01949">
    <property type="entry name" value="GGDEF"/>
    <property type="match status" value="1"/>
</dbReference>
<dbReference type="PANTHER" id="PTHR45138">
    <property type="entry name" value="REGULATORY COMPONENTS OF SENSORY TRANSDUCTION SYSTEM"/>
    <property type="match status" value="1"/>
</dbReference>
<name>A0A1N7NK40_9PROT</name>
<evidence type="ECO:0000256" key="2">
    <source>
        <dbReference type="ARBA" id="ARBA00034247"/>
    </source>
</evidence>
<dbReference type="Proteomes" id="UP000185678">
    <property type="component" value="Unassembled WGS sequence"/>
</dbReference>
<proteinExistence type="predicted"/>
<dbReference type="InterPro" id="IPR000160">
    <property type="entry name" value="GGDEF_dom"/>
</dbReference>
<evidence type="ECO:0000313" key="8">
    <source>
        <dbReference type="EMBL" id="SIS98765.1"/>
    </source>
</evidence>
<dbReference type="Pfam" id="PF00990">
    <property type="entry name" value="GGDEF"/>
    <property type="match status" value="1"/>
</dbReference>
<dbReference type="PROSITE" id="PS50112">
    <property type="entry name" value="PAS"/>
    <property type="match status" value="1"/>
</dbReference>
<dbReference type="PROSITE" id="PS50113">
    <property type="entry name" value="PAC"/>
    <property type="match status" value="1"/>
</dbReference>
<feature type="transmembrane region" description="Helical" evidence="3">
    <location>
        <begin position="336"/>
        <end position="356"/>
    </location>
</feature>
<dbReference type="Gene3D" id="3.40.190.10">
    <property type="entry name" value="Periplasmic binding protein-like II"/>
    <property type="match status" value="2"/>
</dbReference>
<evidence type="ECO:0000313" key="9">
    <source>
        <dbReference type="Proteomes" id="UP000185678"/>
    </source>
</evidence>
<dbReference type="SMART" id="SM00267">
    <property type="entry name" value="GGDEF"/>
    <property type="match status" value="1"/>
</dbReference>
<dbReference type="Gene3D" id="3.30.450.20">
    <property type="entry name" value="PAS domain"/>
    <property type="match status" value="1"/>
</dbReference>
<dbReference type="GO" id="GO:0052621">
    <property type="term" value="F:diguanylate cyclase activity"/>
    <property type="evidence" value="ECO:0007669"/>
    <property type="project" value="UniProtKB-EC"/>
</dbReference>
<dbReference type="InterPro" id="IPR035965">
    <property type="entry name" value="PAS-like_dom_sf"/>
</dbReference>
<dbReference type="PANTHER" id="PTHR45138:SF9">
    <property type="entry name" value="DIGUANYLATE CYCLASE DGCM-RELATED"/>
    <property type="match status" value="1"/>
</dbReference>
<feature type="chain" id="PRO_5013337794" description="diguanylate cyclase" evidence="4">
    <location>
        <begin position="27"/>
        <end position="668"/>
    </location>
</feature>
<dbReference type="SUPFAM" id="SSF55073">
    <property type="entry name" value="Nucleotide cyclase"/>
    <property type="match status" value="1"/>
</dbReference>
<dbReference type="FunFam" id="3.30.70.270:FF:000001">
    <property type="entry name" value="Diguanylate cyclase domain protein"/>
    <property type="match status" value="1"/>
</dbReference>
<dbReference type="InterPro" id="IPR013767">
    <property type="entry name" value="PAS_fold"/>
</dbReference>
<dbReference type="InterPro" id="IPR000700">
    <property type="entry name" value="PAS-assoc_C"/>
</dbReference>
<evidence type="ECO:0000256" key="4">
    <source>
        <dbReference type="SAM" id="SignalP"/>
    </source>
</evidence>
<dbReference type="InterPro" id="IPR015168">
    <property type="entry name" value="SsuA/THI5"/>
</dbReference>
<feature type="domain" description="GGDEF" evidence="7">
    <location>
        <begin position="537"/>
        <end position="668"/>
    </location>
</feature>
<dbReference type="InterPro" id="IPR043128">
    <property type="entry name" value="Rev_trsase/Diguanyl_cyclase"/>
</dbReference>
<comment type="catalytic activity">
    <reaction evidence="2">
        <text>2 GTP = 3',3'-c-di-GMP + 2 diphosphate</text>
        <dbReference type="Rhea" id="RHEA:24898"/>
        <dbReference type="ChEBI" id="CHEBI:33019"/>
        <dbReference type="ChEBI" id="CHEBI:37565"/>
        <dbReference type="ChEBI" id="CHEBI:58805"/>
        <dbReference type="EC" id="2.7.7.65"/>
    </reaction>
</comment>
<evidence type="ECO:0000259" key="5">
    <source>
        <dbReference type="PROSITE" id="PS50112"/>
    </source>
</evidence>
<dbReference type="AlphaFoldDB" id="A0A1N7NK40"/>
<dbReference type="EC" id="2.7.7.65" evidence="1"/>
<dbReference type="InterPro" id="IPR000014">
    <property type="entry name" value="PAS"/>
</dbReference>
<dbReference type="EMBL" id="FTOA01000005">
    <property type="protein sequence ID" value="SIS98765.1"/>
    <property type="molecule type" value="Genomic_DNA"/>
</dbReference>
<dbReference type="SUPFAM" id="SSF55785">
    <property type="entry name" value="PYP-like sensor domain (PAS domain)"/>
    <property type="match status" value="1"/>
</dbReference>
<dbReference type="OrthoDB" id="7431968at2"/>
<dbReference type="STRING" id="80876.SAMN05421779_105185"/>
<dbReference type="PROSITE" id="PS50887">
    <property type="entry name" value="GGDEF"/>
    <property type="match status" value="1"/>
</dbReference>
<reference evidence="8 9" key="1">
    <citation type="submission" date="2017-01" db="EMBL/GenBank/DDBJ databases">
        <authorList>
            <person name="Mah S.A."/>
            <person name="Swanson W.J."/>
            <person name="Moy G.W."/>
            <person name="Vacquier V.D."/>
        </authorList>
    </citation>
    <scope>NUCLEOTIDE SEQUENCE [LARGE SCALE GENOMIC DNA]</scope>
    <source>
        <strain evidence="8 9">DSM 11589</strain>
    </source>
</reference>
<dbReference type="Pfam" id="PF09084">
    <property type="entry name" value="NMT1"/>
    <property type="match status" value="1"/>
</dbReference>
<dbReference type="InterPro" id="IPR029787">
    <property type="entry name" value="Nucleotide_cyclase"/>
</dbReference>
<keyword evidence="3" id="KW-1133">Transmembrane helix</keyword>
<evidence type="ECO:0000259" key="6">
    <source>
        <dbReference type="PROSITE" id="PS50113"/>
    </source>
</evidence>
<dbReference type="SMART" id="SM00091">
    <property type="entry name" value="PAS"/>
    <property type="match status" value="1"/>
</dbReference>
<accession>A0A1N7NK40</accession>
<dbReference type="NCBIfam" id="TIGR00254">
    <property type="entry name" value="GGDEF"/>
    <property type="match status" value="1"/>
</dbReference>
<protein>
    <recommendedName>
        <fullName evidence="1">diguanylate cyclase</fullName>
        <ecNumber evidence="1">2.7.7.65</ecNumber>
    </recommendedName>
</protein>
<dbReference type="GO" id="GO:0006355">
    <property type="term" value="P:regulation of DNA-templated transcription"/>
    <property type="evidence" value="ECO:0007669"/>
    <property type="project" value="InterPro"/>
</dbReference>
<keyword evidence="9" id="KW-1185">Reference proteome</keyword>
<dbReference type="Gene3D" id="3.30.70.270">
    <property type="match status" value="1"/>
</dbReference>
<gene>
    <name evidence="8" type="ORF">SAMN05421779_105185</name>
</gene>
<dbReference type="RefSeq" id="WP_076401108.1">
    <property type="nucleotide sequence ID" value="NZ_FTOA01000005.1"/>
</dbReference>
<feature type="signal peptide" evidence="4">
    <location>
        <begin position="1"/>
        <end position="26"/>
    </location>
</feature>
<keyword evidence="3" id="KW-0472">Membrane</keyword>
<dbReference type="SUPFAM" id="SSF53850">
    <property type="entry name" value="Periplasmic binding protein-like II"/>
    <property type="match status" value="1"/>
</dbReference>
<evidence type="ECO:0000256" key="1">
    <source>
        <dbReference type="ARBA" id="ARBA00012528"/>
    </source>
</evidence>
<keyword evidence="3" id="KW-0812">Transmembrane</keyword>
<evidence type="ECO:0000259" key="7">
    <source>
        <dbReference type="PROSITE" id="PS50887"/>
    </source>
</evidence>
<keyword evidence="4" id="KW-0732">Signal</keyword>
<sequence>MTRYRLLLPLLLALTILWGIISPSHAQTAPPQTSPLLEPVVLQLKWQHQFQFAGYYMAVAKGYYQSAGLDVKIIPATPGSDPAQAVIDGTADFGIGTSELLLMRAKGAPVVALAPIFQHSPFVLLTLSGRNLDTLDSLVGKTLMAEEQAAELWAYMVNEGIPLNRINRVPHAFTVAPLLSGEVAAMTAYVSDEPYDLRKLGIPFTLLTPRSGGIDFYGDTLFTTEQQISQHPQRVKAFIEASLKGWRDALDNPDAAIDLIEAHYPSIKNRDHLRYEAEQLRRLIMPEIIEIGHNNPGRWQHILNSYRSLGLIPADQDVDLSAFLYTPSRNTPLPAWVNWTALSAAAVILLLVVLLMRTTSLARQIREREQRLRLLTDTMIDVVWSADASLVYTYCSPSVEKLTGRQAHALLGHSVFGNLPPSSRSRAEQAIARARMQAQTTVQKTGAPTTEDVWLELEAHTLYGATVQTEVSARLTFDANGTLQGMHGITRDISERHALRLELEKLATTDPLTSAANRRAFAEALEREINCSVRSGQPVTLILLDLDHFKQVNDHWGHPAGDVVLCAIARQLQNAVRSVDMVARLGGEEFAILLENTPLKDANELAERLRQGIIATPILLETGETLHISASFGVAQHSPCETGNNLYARADHALYHAKSSGRNCVCHA</sequence>